<feature type="domain" description="N-acetyltransferase" evidence="1">
    <location>
        <begin position="21"/>
        <end position="176"/>
    </location>
</feature>
<dbReference type="InterPro" id="IPR000182">
    <property type="entry name" value="GNAT_dom"/>
</dbReference>
<dbReference type="PANTHER" id="PTHR43328:SF1">
    <property type="entry name" value="N-ACETYLTRANSFERASE DOMAIN-CONTAINING PROTEIN"/>
    <property type="match status" value="1"/>
</dbReference>
<keyword evidence="3" id="KW-1185">Reference proteome</keyword>
<dbReference type="EMBL" id="BAABHA010000015">
    <property type="protein sequence ID" value="GAA4390079.1"/>
    <property type="molecule type" value="Genomic_DNA"/>
</dbReference>
<protein>
    <submittedName>
        <fullName evidence="2">GNAT family N-acetyltransferase</fullName>
    </submittedName>
</protein>
<dbReference type="SUPFAM" id="SSF55729">
    <property type="entry name" value="Acyl-CoA N-acyltransferases (Nat)"/>
    <property type="match status" value="1"/>
</dbReference>
<dbReference type="PROSITE" id="PS51186">
    <property type="entry name" value="GNAT"/>
    <property type="match status" value="1"/>
</dbReference>
<accession>A0ABP8JFV4</accession>
<evidence type="ECO:0000313" key="2">
    <source>
        <dbReference type="EMBL" id="GAA4390079.1"/>
    </source>
</evidence>
<organism evidence="2 3">
    <name type="scientific">Hymenobacter koreensis</name>
    <dbReference type="NCBI Taxonomy" id="1084523"/>
    <lineage>
        <taxon>Bacteria</taxon>
        <taxon>Pseudomonadati</taxon>
        <taxon>Bacteroidota</taxon>
        <taxon>Cytophagia</taxon>
        <taxon>Cytophagales</taxon>
        <taxon>Hymenobacteraceae</taxon>
        <taxon>Hymenobacter</taxon>
    </lineage>
</organism>
<name>A0ABP8JFV4_9BACT</name>
<proteinExistence type="predicted"/>
<dbReference type="Gene3D" id="3.40.630.30">
    <property type="match status" value="1"/>
</dbReference>
<dbReference type="PANTHER" id="PTHR43328">
    <property type="entry name" value="ACETYLTRANSFERASE-RELATED"/>
    <property type="match status" value="1"/>
</dbReference>
<comment type="caution">
    <text evidence="2">The sequence shown here is derived from an EMBL/GenBank/DDBJ whole genome shotgun (WGS) entry which is preliminary data.</text>
</comment>
<evidence type="ECO:0000313" key="3">
    <source>
        <dbReference type="Proteomes" id="UP001500454"/>
    </source>
</evidence>
<reference evidence="3" key="1">
    <citation type="journal article" date="2019" name="Int. J. Syst. Evol. Microbiol.">
        <title>The Global Catalogue of Microorganisms (GCM) 10K type strain sequencing project: providing services to taxonomists for standard genome sequencing and annotation.</title>
        <authorList>
            <consortium name="The Broad Institute Genomics Platform"/>
            <consortium name="The Broad Institute Genome Sequencing Center for Infectious Disease"/>
            <person name="Wu L."/>
            <person name="Ma J."/>
        </authorList>
    </citation>
    <scope>NUCLEOTIDE SEQUENCE [LARGE SCALE GENOMIC DNA]</scope>
    <source>
        <strain evidence="3">JCM 17924</strain>
    </source>
</reference>
<dbReference type="RefSeq" id="WP_345226867.1">
    <property type="nucleotide sequence ID" value="NZ_BAABHA010000015.1"/>
</dbReference>
<sequence length="185" mass="20787">MQPAPATDLLRPVLELPIVGVRLRPFLPTDAPTLAQHANDRAIWLNLRDRFPHPYTLKDAEWYVKFVHNEGRNDLHLCIEAAGEAVGSISVLFQDDINRREAEIGYWLARSCWGKGIATAAVKALSDYVLAHFDICRLYATVFEYNPASARVLEKAGFVLEARLRKSITKAEQTVDGLLFALVKD</sequence>
<dbReference type="Pfam" id="PF13302">
    <property type="entry name" value="Acetyltransf_3"/>
    <property type="match status" value="1"/>
</dbReference>
<gene>
    <name evidence="2" type="ORF">GCM10023186_37940</name>
</gene>
<dbReference type="InterPro" id="IPR016181">
    <property type="entry name" value="Acyl_CoA_acyltransferase"/>
</dbReference>
<dbReference type="Proteomes" id="UP001500454">
    <property type="component" value="Unassembled WGS sequence"/>
</dbReference>
<evidence type="ECO:0000259" key="1">
    <source>
        <dbReference type="PROSITE" id="PS51186"/>
    </source>
</evidence>